<protein>
    <recommendedName>
        <fullName evidence="2">Nuclear transport factor 2 family protein</fullName>
    </recommendedName>
</protein>
<evidence type="ECO:0008006" key="2">
    <source>
        <dbReference type="Google" id="ProtNLM"/>
    </source>
</evidence>
<name>A0A125S6J4_ENTCL</name>
<dbReference type="EMBL" id="KX858825">
    <property type="protein sequence ID" value="AME15644.1"/>
    <property type="molecule type" value="Genomic_DNA"/>
</dbReference>
<gene>
    <name evidence="1" type="ORF">PIMI5_00019</name>
</gene>
<proteinExistence type="predicted"/>
<accession>A0A125S6J4</accession>
<dbReference type="RefSeq" id="WP_172689200.1">
    <property type="nucleotide sequence ID" value="NZ_KX858825.1"/>
</dbReference>
<organism evidence="1">
    <name type="scientific">Enterobacter cloacae</name>
    <dbReference type="NCBI Taxonomy" id="550"/>
    <lineage>
        <taxon>Bacteria</taxon>
        <taxon>Pseudomonadati</taxon>
        <taxon>Pseudomonadota</taxon>
        <taxon>Gammaproteobacteria</taxon>
        <taxon>Enterobacterales</taxon>
        <taxon>Enterobacteriaceae</taxon>
        <taxon>Enterobacter</taxon>
        <taxon>Enterobacter cloacae complex</taxon>
    </lineage>
</organism>
<sequence length="144" mass="16741">MIDEIINQFVDYYSEISIRPPHFLDGIYHPDVILTDPFGCYHGLSELKKSLSSLVLKINVRYLLIDEPLINDSSFAITWTLYWSHSLLTLNKVEELNGCTHAYIYNGKVISQVNYYDLGELLYEKIPVLSFAIKKIKKQQNRKP</sequence>
<dbReference type="Gene3D" id="3.10.450.50">
    <property type="match status" value="1"/>
</dbReference>
<dbReference type="InterPro" id="IPR032710">
    <property type="entry name" value="NTF2-like_dom_sf"/>
</dbReference>
<dbReference type="SUPFAM" id="SSF54427">
    <property type="entry name" value="NTF2-like"/>
    <property type="match status" value="1"/>
</dbReference>
<evidence type="ECO:0000313" key="1">
    <source>
        <dbReference type="EMBL" id="AME15644.1"/>
    </source>
</evidence>
<geneLocation type="plasmid" evidence="1">
    <name>pIMI-5</name>
</geneLocation>
<dbReference type="AlphaFoldDB" id="A0A125S6J4"/>
<keyword evidence="1" id="KW-0614">Plasmid</keyword>
<reference evidence="1" key="1">
    <citation type="journal article" date="2017" name="Antimicrob. Agents Chemother.">
        <title>Enterobacter cloacae Complex Isolates Harboring blaNMC-A or blaIMI-Type Class A Carbapenemase Genes on Novel Chromosomal Integrative Elements and Plasmids.</title>
        <authorList>
            <person name="Boyd D.A."/>
            <person name="Mataseje L.F."/>
            <person name="Davidson R."/>
            <person name="Delport J.A."/>
            <person name="Fuller J."/>
            <person name="Hoang L."/>
            <person name="Lefebvre B."/>
            <person name="Levett P.N."/>
            <person name="Roscoe D.L."/>
            <person name="Willey B.M."/>
            <person name="Mulvey M.R."/>
        </authorList>
    </citation>
    <scope>NUCLEOTIDE SEQUENCE</scope>
    <source>
        <strain evidence="1">N13-1531</strain>
        <plasmid evidence="1">pIMI-5</plasmid>
    </source>
</reference>